<name>H1YY24_9EURY</name>
<proteinExistence type="predicted"/>
<keyword evidence="2" id="KW-1185">Reference proteome</keyword>
<dbReference type="HOGENOM" id="CLU_3302722_0_0_2"/>
<dbReference type="EMBL" id="CM001436">
    <property type="protein sequence ID" value="EHQ36959.1"/>
    <property type="molecule type" value="Genomic_DNA"/>
</dbReference>
<accession>H1YY24</accession>
<reference evidence="1 2" key="1">
    <citation type="submission" date="2011-10" db="EMBL/GenBank/DDBJ databases">
        <title>The Improved High-Quality Draft genome of Methanoplanus limicola DSM 2279.</title>
        <authorList>
            <consortium name="US DOE Joint Genome Institute (JGI-PGF)"/>
            <person name="Lucas S."/>
            <person name="Copeland A."/>
            <person name="Lapidus A."/>
            <person name="Glavina del Rio T."/>
            <person name="Dalin E."/>
            <person name="Tice H."/>
            <person name="Bruce D."/>
            <person name="Goodwin L."/>
            <person name="Pitluck S."/>
            <person name="Peters L."/>
            <person name="Mikhailova N."/>
            <person name="Lu M."/>
            <person name="Kyrpides N."/>
            <person name="Mavromatis K."/>
            <person name="Ivanova N."/>
            <person name="Markowitz V."/>
            <person name="Cheng J.-F."/>
            <person name="Hugenholtz P."/>
            <person name="Woyke T."/>
            <person name="Wu D."/>
            <person name="Wirth R."/>
            <person name="Brambilla E.-M."/>
            <person name="Klenk H.-P."/>
            <person name="Eisen J.A."/>
        </authorList>
    </citation>
    <scope>NUCLEOTIDE SEQUENCE [LARGE SCALE GENOMIC DNA]</scope>
    <source>
        <strain evidence="1 2">DSM 2279</strain>
    </source>
</reference>
<dbReference type="InParanoid" id="H1YY24"/>
<dbReference type="AlphaFoldDB" id="H1YY24"/>
<sequence length="39" mass="4134">MTVIPKLMQNNYLQVSSESAIAYLDTAGFVAGMAVPGMN</sequence>
<evidence type="ECO:0000313" key="1">
    <source>
        <dbReference type="EMBL" id="EHQ36959.1"/>
    </source>
</evidence>
<dbReference type="STRING" id="937775.Metlim_2926"/>
<gene>
    <name evidence="1" type="ORF">Metlim_2926</name>
</gene>
<organism evidence="1 2">
    <name type="scientific">Methanoplanus limicola DSM 2279</name>
    <dbReference type="NCBI Taxonomy" id="937775"/>
    <lineage>
        <taxon>Archaea</taxon>
        <taxon>Methanobacteriati</taxon>
        <taxon>Methanobacteriota</taxon>
        <taxon>Stenosarchaea group</taxon>
        <taxon>Methanomicrobia</taxon>
        <taxon>Methanomicrobiales</taxon>
        <taxon>Methanomicrobiaceae</taxon>
        <taxon>Methanoplanus</taxon>
    </lineage>
</organism>
<dbReference type="Proteomes" id="UP000005741">
    <property type="component" value="Chromosome"/>
</dbReference>
<protein>
    <submittedName>
        <fullName evidence="1">Uncharacterized protein</fullName>
    </submittedName>
</protein>
<evidence type="ECO:0000313" key="2">
    <source>
        <dbReference type="Proteomes" id="UP000005741"/>
    </source>
</evidence>